<dbReference type="VEuPathDB" id="FungiDB:AAP_02381"/>
<dbReference type="GO" id="GO:0016757">
    <property type="term" value="F:glycosyltransferase activity"/>
    <property type="evidence" value="ECO:0007669"/>
    <property type="project" value="UniProtKB-KW"/>
</dbReference>
<accession>A0A168A818</accession>
<dbReference type="EMBL" id="AZGZ01000008">
    <property type="protein sequence ID" value="KZZ93589.1"/>
    <property type="molecule type" value="Genomic_DNA"/>
</dbReference>
<dbReference type="GO" id="GO:0000139">
    <property type="term" value="C:Golgi membrane"/>
    <property type="evidence" value="ECO:0007669"/>
    <property type="project" value="TreeGrafter"/>
</dbReference>
<dbReference type="OrthoDB" id="407658at2759"/>
<keyword evidence="8" id="KW-1185">Reference proteome</keyword>
<comment type="caution">
    <text evidence="7">The sequence shown here is derived from an EMBL/GenBank/DDBJ whole genome shotgun (WGS) entry which is preliminary data.</text>
</comment>
<evidence type="ECO:0000256" key="2">
    <source>
        <dbReference type="ARBA" id="ARBA00022676"/>
    </source>
</evidence>
<feature type="region of interest" description="Disordered" evidence="4">
    <location>
        <begin position="757"/>
        <end position="837"/>
    </location>
</feature>
<dbReference type="InterPro" id="IPR018289">
    <property type="entry name" value="MULE_transposase_dom"/>
</dbReference>
<dbReference type="PANTHER" id="PTHR31306">
    <property type="entry name" value="ALPHA-1,6-MANNOSYLTRANSFERASE MNN11-RELATED"/>
    <property type="match status" value="1"/>
</dbReference>
<comment type="similarity">
    <text evidence="1">Belongs to the glycosyltransferase 34 family.</text>
</comment>
<sequence length="1282" mass="145141">MEFSHDMVQSAPIARISRLSSPPVIPSSPPSVAEPLFSDALDEPPQDRLQERVDERERERQEERERLRQRLRELDEEEAERQREGDTSPPDIASIDTLENPCGELSSLDGVSWTDQETAKTDLFDEALSQGFALAQQRTTYYAGTRTPRRFDYECTQGKAKPQRGQIKRNHEVLIIDNTYKTNGFGRPLMQIAGITSANTSFCVATAFMLSETQESFGWVLAAFKEMMDENEVQKPYVIVTDKDEAIRNAIRSLYPSEETATQLCLWHIQKNVIANVHRKWRGTLDGTVIGNLGPVGSTTASERQQRTLARITESLLAQREREVYAGEADIRTLAVTGLSGSLNRVSSDWKPGGSVTLAPSGFVGRLPQNHPSGRRYENSADGVLAAWRDCVYATTEARFMDNWERLRDEFASQQSIIEYLNDIYVCVRDDFAEYSTRQHRNYGVRVTSRVESLHRDLKKELKSCKGSLLDVYRSIQRYHSKKVELFDRQHHKDCTDVPIRLKRAPYNLLLLNVSRKALSLLELEETKAKRQTIVDLPSPERVRQSLEPGQSREFPQWPERQMYGESQPIQGDFNASSQLFVQSSAQTPIHQVNAQVDVLHPAPRRYHPPPPSPSPAPALNSYNLERMLDRYTMPPPSLPFSRPASSLSVVSSSSRILPPPSSQYLSSQYLPTTQYSAMRPLNPVQSTSSQFPMASATAQGQDNMAESSASQRKRAPASPTTTTSQHARSDSDSEGISRTTNLDPLAQVHATSHFAPSLGTIPATPNSTSSASPMQAELEKTLRSSSSTAQQLQTQQGMHDSRSSSPAFGGTGSLSGSLPSPGFRSGGTTPVNGATLANGGLASPGLGSPGLNGNGPISWESAKAKSDAVRGYPSFSTRNQGFFSRQRRKISASLPRFRTGFDNYTSGEKDQFGGFPTWNSLSGTPAEKVRWIVYSLLRKKRVRLFITILIGFFVWLFLGAALRHVYQRSMLGHGKKIVLIVASNVGGGVMELKGAREWAIERESLKNKRRYVEKWGYDLEIVNMMTKKRYAHEWRESWEKVDVIRSSMRKYPHAEWFWWMDLNTFIMEPSHSIHSYVLSQLDTIAYRDINKYNPLNITHPPTQNYLDPICASPTGDNKTSSINMVISQDCSGFNLGSFLIRRSAWTDRLLDIWWDPVMYEQRHMNWDRKEQSSLEHLYIDEPWVRPHIAFLPQRRMNSFPPGACGDGNDPQIHYNQEDRDFVVNMAGCEFGRDCWAEMYSYRTLSNWLNRTRWERFKEHLSERWKKMIYREGKVQRVVPPP</sequence>
<feature type="compositionally biased region" description="Basic and acidic residues" evidence="4">
    <location>
        <begin position="45"/>
        <end position="73"/>
    </location>
</feature>
<dbReference type="Proteomes" id="UP000242877">
    <property type="component" value="Unassembled WGS sequence"/>
</dbReference>
<evidence type="ECO:0000313" key="7">
    <source>
        <dbReference type="EMBL" id="KZZ93589.1"/>
    </source>
</evidence>
<proteinExistence type="inferred from homology"/>
<dbReference type="GO" id="GO:0006487">
    <property type="term" value="P:protein N-linked glycosylation"/>
    <property type="evidence" value="ECO:0007669"/>
    <property type="project" value="TreeGrafter"/>
</dbReference>
<dbReference type="InterPro" id="IPR008630">
    <property type="entry name" value="Glyco_trans_34"/>
</dbReference>
<feature type="region of interest" description="Disordered" evidence="4">
    <location>
        <begin position="602"/>
        <end position="621"/>
    </location>
</feature>
<evidence type="ECO:0000256" key="5">
    <source>
        <dbReference type="SAM" id="Phobius"/>
    </source>
</evidence>
<keyword evidence="3 7" id="KW-0808">Transferase</keyword>
<gene>
    <name evidence="7" type="ORF">AAP_02381</name>
</gene>
<evidence type="ECO:0000256" key="4">
    <source>
        <dbReference type="SAM" id="MobiDB-lite"/>
    </source>
</evidence>
<feature type="domain" description="MULE transposase" evidence="6">
    <location>
        <begin position="173"/>
        <end position="272"/>
    </location>
</feature>
<evidence type="ECO:0000313" key="8">
    <source>
        <dbReference type="Proteomes" id="UP000242877"/>
    </source>
</evidence>
<evidence type="ECO:0000259" key="6">
    <source>
        <dbReference type="Pfam" id="PF10551"/>
    </source>
</evidence>
<feature type="transmembrane region" description="Helical" evidence="5">
    <location>
        <begin position="945"/>
        <end position="967"/>
    </location>
</feature>
<keyword evidence="5" id="KW-0812">Transmembrane</keyword>
<keyword evidence="5" id="KW-0472">Membrane</keyword>
<dbReference type="InterPro" id="IPR029044">
    <property type="entry name" value="Nucleotide-diphossugar_trans"/>
</dbReference>
<dbReference type="Pfam" id="PF05637">
    <property type="entry name" value="Glyco_transf_34"/>
    <property type="match status" value="1"/>
</dbReference>
<name>A0A168A818_9EURO</name>
<feature type="region of interest" description="Disordered" evidence="4">
    <location>
        <begin position="1"/>
        <end position="101"/>
    </location>
</feature>
<feature type="compositionally biased region" description="Low complexity" evidence="4">
    <location>
        <begin position="815"/>
        <end position="828"/>
    </location>
</feature>
<feature type="compositionally biased region" description="Low complexity" evidence="4">
    <location>
        <begin position="785"/>
        <end position="797"/>
    </location>
</feature>
<feature type="compositionally biased region" description="Polar residues" evidence="4">
    <location>
        <begin position="684"/>
        <end position="711"/>
    </location>
</feature>
<dbReference type="PANTHER" id="PTHR31306:SF5">
    <property type="entry name" value="ALPHA-1,6-MANNOSYLTRANSFERASE MNN10-RELATED"/>
    <property type="match status" value="1"/>
</dbReference>
<dbReference type="Pfam" id="PF10551">
    <property type="entry name" value="MULE"/>
    <property type="match status" value="1"/>
</dbReference>
<evidence type="ECO:0000256" key="3">
    <source>
        <dbReference type="ARBA" id="ARBA00022679"/>
    </source>
</evidence>
<feature type="region of interest" description="Disordered" evidence="4">
    <location>
        <begin position="683"/>
        <end position="740"/>
    </location>
</feature>
<feature type="compositionally biased region" description="Low complexity" evidence="4">
    <location>
        <begin position="763"/>
        <end position="774"/>
    </location>
</feature>
<evidence type="ECO:0000256" key="1">
    <source>
        <dbReference type="ARBA" id="ARBA00005664"/>
    </source>
</evidence>
<dbReference type="Gene3D" id="3.90.550.10">
    <property type="entry name" value="Spore Coat Polysaccharide Biosynthesis Protein SpsA, Chain A"/>
    <property type="match status" value="1"/>
</dbReference>
<organism evidence="7 8">
    <name type="scientific">Ascosphaera apis ARSEF 7405</name>
    <dbReference type="NCBI Taxonomy" id="392613"/>
    <lineage>
        <taxon>Eukaryota</taxon>
        <taxon>Fungi</taxon>
        <taxon>Dikarya</taxon>
        <taxon>Ascomycota</taxon>
        <taxon>Pezizomycotina</taxon>
        <taxon>Eurotiomycetes</taxon>
        <taxon>Eurotiomycetidae</taxon>
        <taxon>Onygenales</taxon>
        <taxon>Ascosphaeraceae</taxon>
        <taxon>Ascosphaera</taxon>
    </lineage>
</organism>
<protein>
    <submittedName>
        <fullName evidence="7">Galactosyl transferase</fullName>
    </submittedName>
</protein>
<keyword evidence="5" id="KW-1133">Transmembrane helix</keyword>
<keyword evidence="2" id="KW-0328">Glycosyltransferase</keyword>
<reference evidence="7 8" key="1">
    <citation type="journal article" date="2016" name="Genome Biol. Evol.">
        <title>Divergent and convergent evolution of fungal pathogenicity.</title>
        <authorList>
            <person name="Shang Y."/>
            <person name="Xiao G."/>
            <person name="Zheng P."/>
            <person name="Cen K."/>
            <person name="Zhan S."/>
            <person name="Wang C."/>
        </authorList>
    </citation>
    <scope>NUCLEOTIDE SEQUENCE [LARGE SCALE GENOMIC DNA]</scope>
    <source>
        <strain evidence="7 8">ARSEF 7405</strain>
    </source>
</reference>